<dbReference type="GO" id="GO:0006412">
    <property type="term" value="P:translation"/>
    <property type="evidence" value="ECO:0007669"/>
    <property type="project" value="InterPro"/>
</dbReference>
<dbReference type="GeneID" id="117577692"/>
<evidence type="ECO:0000313" key="7">
    <source>
        <dbReference type="Proteomes" id="UP000515160"/>
    </source>
</evidence>
<dbReference type="FunFam" id="2.40.30.10:FF:000180">
    <property type="entry name" value="Mitochondrial ribosomal protein L3"/>
    <property type="match status" value="1"/>
</dbReference>
<dbReference type="OrthoDB" id="274683at2759"/>
<keyword evidence="7" id="KW-1185">Reference proteome</keyword>
<dbReference type="GO" id="GO:0005762">
    <property type="term" value="C:mitochondrial large ribosomal subunit"/>
    <property type="evidence" value="ECO:0007669"/>
    <property type="project" value="TreeGrafter"/>
</dbReference>
<reference evidence="8" key="1">
    <citation type="submission" date="2025-08" db="UniProtKB">
        <authorList>
            <consortium name="RefSeq"/>
        </authorList>
    </citation>
    <scope>IDENTIFICATION</scope>
    <source>
        <strain evidence="8">15112-1751.03</strain>
        <tissue evidence="8">Whole Adult</tissue>
    </source>
</reference>
<dbReference type="PANTHER" id="PTHR11229">
    <property type="entry name" value="50S RIBOSOMAL PROTEIN L3"/>
    <property type="match status" value="1"/>
</dbReference>
<evidence type="ECO:0000256" key="3">
    <source>
        <dbReference type="ARBA" id="ARBA00023274"/>
    </source>
</evidence>
<keyword evidence="3" id="KW-0687">Ribonucleoprotein</keyword>
<dbReference type="Proteomes" id="UP000515160">
    <property type="component" value="Chromosome X"/>
</dbReference>
<evidence type="ECO:0000256" key="2">
    <source>
        <dbReference type="ARBA" id="ARBA00022980"/>
    </source>
</evidence>
<feature type="region of interest" description="Disordered" evidence="6">
    <location>
        <begin position="252"/>
        <end position="283"/>
    </location>
</feature>
<dbReference type="InterPro" id="IPR000597">
    <property type="entry name" value="Ribosomal_uL3"/>
</dbReference>
<accession>A0A6P8XY91</accession>
<dbReference type="PANTHER" id="PTHR11229:SF8">
    <property type="entry name" value="LARGE RIBOSOMAL SUBUNIT PROTEIN UL3M"/>
    <property type="match status" value="1"/>
</dbReference>
<evidence type="ECO:0000313" key="8">
    <source>
        <dbReference type="RefSeq" id="XP_034118483.1"/>
    </source>
</evidence>
<dbReference type="InterPro" id="IPR019927">
    <property type="entry name" value="Ribosomal_uL3_bac/org-type"/>
</dbReference>
<organism evidence="7 8">
    <name type="scientific">Drosophila albomicans</name>
    <name type="common">Fruit fly</name>
    <dbReference type="NCBI Taxonomy" id="7291"/>
    <lineage>
        <taxon>Eukaryota</taxon>
        <taxon>Metazoa</taxon>
        <taxon>Ecdysozoa</taxon>
        <taxon>Arthropoda</taxon>
        <taxon>Hexapoda</taxon>
        <taxon>Insecta</taxon>
        <taxon>Pterygota</taxon>
        <taxon>Neoptera</taxon>
        <taxon>Endopterygota</taxon>
        <taxon>Diptera</taxon>
        <taxon>Brachycera</taxon>
        <taxon>Muscomorpha</taxon>
        <taxon>Ephydroidea</taxon>
        <taxon>Drosophilidae</taxon>
        <taxon>Drosophila</taxon>
    </lineage>
</organism>
<dbReference type="SUPFAM" id="SSF50447">
    <property type="entry name" value="Translation proteins"/>
    <property type="match status" value="1"/>
</dbReference>
<dbReference type="Gene3D" id="2.40.30.10">
    <property type="entry name" value="Translation factors"/>
    <property type="match status" value="2"/>
</dbReference>
<keyword evidence="2 8" id="KW-0689">Ribosomal protein</keyword>
<evidence type="ECO:0000256" key="1">
    <source>
        <dbReference type="ARBA" id="ARBA00006540"/>
    </source>
</evidence>
<sequence length="377" mass="42487">MLRTVICDLARLRLSGSTASSAAVVVTQVREKGHLSRPRLRNPYWFIRPQRSQTDDLVTGENRSFIKEVIHDTYGVPALIKGVQTYEQRQLIKTPQASATEDAQPWTPNVRRCGLIARKIGQYPLWLKNGERVRTTLLQVVDNHVVKYIPPEEYRPAQQPDVKHLHRYGCLVVGAESTNPALLTKEYCGLFKDSGVMPTKNLARFIVSPQAALAPGTPLNVGHFRVGDFVDVRGKTVDHGFQGVVKRHGFKGMPASHGVTKTHRRPGNIGGGGEKGRVWPGTKMPGHMGNRWRIIKGLRIWRVNTKYNVMWVQGSSVPGSTNGLVYIYDTILPLRRPQLAPPFPTLYDNDAEEQLPEDIWHEQVHNFNEESITYKPE</sequence>
<dbReference type="InterPro" id="IPR009000">
    <property type="entry name" value="Transl_B-barrel_sf"/>
</dbReference>
<dbReference type="AlphaFoldDB" id="A0A6P8XY91"/>
<evidence type="ECO:0000256" key="5">
    <source>
        <dbReference type="ARBA" id="ARBA00035396"/>
    </source>
</evidence>
<dbReference type="CTD" id="11222"/>
<evidence type="ECO:0000256" key="6">
    <source>
        <dbReference type="SAM" id="MobiDB-lite"/>
    </source>
</evidence>
<evidence type="ECO:0000256" key="4">
    <source>
        <dbReference type="ARBA" id="ARBA00035209"/>
    </source>
</evidence>
<gene>
    <name evidence="8" type="primary">LOC117577692</name>
</gene>
<dbReference type="GO" id="GO:0003735">
    <property type="term" value="F:structural constituent of ribosome"/>
    <property type="evidence" value="ECO:0007669"/>
    <property type="project" value="InterPro"/>
</dbReference>
<proteinExistence type="inferred from homology"/>
<dbReference type="Pfam" id="PF00297">
    <property type="entry name" value="Ribosomal_L3"/>
    <property type="match status" value="1"/>
</dbReference>
<dbReference type="NCBIfam" id="TIGR03625">
    <property type="entry name" value="L3_bact"/>
    <property type="match status" value="1"/>
</dbReference>
<comment type="similarity">
    <text evidence="1">Belongs to the universal ribosomal protein uL3 family.</text>
</comment>
<dbReference type="FunFam" id="2.40.30.10:FF:000049">
    <property type="entry name" value="39S ribosomal protein L3, mitochondrial"/>
    <property type="match status" value="1"/>
</dbReference>
<protein>
    <recommendedName>
        <fullName evidence="4">Large ribosomal subunit protein uL3m</fullName>
    </recommendedName>
    <alternativeName>
        <fullName evidence="5">39S ribosomal protein L3, mitochondrial</fullName>
    </alternativeName>
</protein>
<dbReference type="RefSeq" id="XP_034118483.1">
    <property type="nucleotide sequence ID" value="XM_034262592.2"/>
</dbReference>
<name>A0A6P8XY91_DROAB</name>